<feature type="chain" id="PRO_5046744223" evidence="2">
    <location>
        <begin position="47"/>
        <end position="170"/>
    </location>
</feature>
<dbReference type="EMBL" id="JAKZMO010000044">
    <property type="protein sequence ID" value="MDG5486793.1"/>
    <property type="molecule type" value="Genomic_DNA"/>
</dbReference>
<dbReference type="Gene3D" id="3.40.250.10">
    <property type="entry name" value="Rhodanese-like domain"/>
    <property type="match status" value="1"/>
</dbReference>
<feature type="region of interest" description="Disordered" evidence="1">
    <location>
        <begin position="48"/>
        <end position="67"/>
    </location>
</feature>
<dbReference type="CDD" id="cd00158">
    <property type="entry name" value="RHOD"/>
    <property type="match status" value="1"/>
</dbReference>
<organism evidence="4 5">
    <name type="scientific">Mycolicibacterium gadium</name>
    <name type="common">Mycobacterium gadium</name>
    <dbReference type="NCBI Taxonomy" id="1794"/>
    <lineage>
        <taxon>Bacteria</taxon>
        <taxon>Bacillati</taxon>
        <taxon>Actinomycetota</taxon>
        <taxon>Actinomycetes</taxon>
        <taxon>Mycobacteriales</taxon>
        <taxon>Mycobacteriaceae</taxon>
        <taxon>Mycolicibacterium</taxon>
    </lineage>
</organism>
<feature type="domain" description="Rhodanese" evidence="3">
    <location>
        <begin position="105"/>
        <end position="169"/>
    </location>
</feature>
<feature type="signal peptide" evidence="2">
    <location>
        <begin position="1"/>
        <end position="46"/>
    </location>
</feature>
<reference evidence="4" key="1">
    <citation type="journal article" date="2023" name="Environ. Microbiol.">
        <title>The 2-methylpropene degradation pathway in Mycobacteriaceae family strains.</title>
        <authorList>
            <person name="Helbich S."/>
            <person name="Barrantes I."/>
            <person name="Dos Anjos Borges L.G."/>
            <person name="Pieper D.H."/>
            <person name="Vainshtein Y."/>
            <person name="Sohn K."/>
            <person name="Engesser K.H."/>
        </authorList>
    </citation>
    <scope>NUCLEOTIDE SEQUENCE</scope>
    <source>
        <strain evidence="4">IBE100</strain>
    </source>
</reference>
<keyword evidence="2" id="KW-0732">Signal</keyword>
<evidence type="ECO:0000256" key="1">
    <source>
        <dbReference type="SAM" id="MobiDB-lite"/>
    </source>
</evidence>
<dbReference type="InterPro" id="IPR001763">
    <property type="entry name" value="Rhodanese-like_dom"/>
</dbReference>
<dbReference type="Proteomes" id="UP001154266">
    <property type="component" value="Unassembled WGS sequence"/>
</dbReference>
<feature type="compositionally biased region" description="Low complexity" evidence="1">
    <location>
        <begin position="57"/>
        <end position="67"/>
    </location>
</feature>
<dbReference type="Pfam" id="PF00581">
    <property type="entry name" value="Rhodanese"/>
    <property type="match status" value="1"/>
</dbReference>
<keyword evidence="5" id="KW-1185">Reference proteome</keyword>
<name>A0ABT6H023_MYCGU</name>
<evidence type="ECO:0000256" key="2">
    <source>
        <dbReference type="SAM" id="SignalP"/>
    </source>
</evidence>
<dbReference type="SMART" id="SM00450">
    <property type="entry name" value="RHOD"/>
    <property type="match status" value="1"/>
</dbReference>
<sequence>MSESVCPRRVEGSQTSLRRAVRTGSASRLLAAVLAAVGALALTACASDGPSPPAPAAPTSQAPASGAARLVDPGEFAAVIAEPDRVTVNVHVPFEGDIPGTDLSIPFDQITAQAGWLPANRDTGLAIYCRSGPMSATAAETLRDLGYTDVVELRGGMRAWQADGRELVGI</sequence>
<evidence type="ECO:0000313" key="5">
    <source>
        <dbReference type="Proteomes" id="UP001154266"/>
    </source>
</evidence>
<protein>
    <submittedName>
        <fullName evidence="4">Rhodanese-like domain-containing protein</fullName>
    </submittedName>
</protein>
<gene>
    <name evidence="4" type="ORF">MNO81_28715</name>
</gene>
<evidence type="ECO:0000259" key="3">
    <source>
        <dbReference type="PROSITE" id="PS50206"/>
    </source>
</evidence>
<dbReference type="RefSeq" id="WP_083406456.1">
    <property type="nucleotide sequence ID" value="NZ_JAKZMO010000044.1"/>
</dbReference>
<accession>A0ABT6H023</accession>
<dbReference type="InterPro" id="IPR036873">
    <property type="entry name" value="Rhodanese-like_dom_sf"/>
</dbReference>
<proteinExistence type="predicted"/>
<evidence type="ECO:0000313" key="4">
    <source>
        <dbReference type="EMBL" id="MDG5486793.1"/>
    </source>
</evidence>
<comment type="caution">
    <text evidence="4">The sequence shown here is derived from an EMBL/GenBank/DDBJ whole genome shotgun (WGS) entry which is preliminary data.</text>
</comment>
<dbReference type="PROSITE" id="PS50206">
    <property type="entry name" value="RHODANESE_3"/>
    <property type="match status" value="1"/>
</dbReference>
<dbReference type="SUPFAM" id="SSF52821">
    <property type="entry name" value="Rhodanese/Cell cycle control phosphatase"/>
    <property type="match status" value="1"/>
</dbReference>